<dbReference type="InterPro" id="IPR010619">
    <property type="entry name" value="ThrE-like_N"/>
</dbReference>
<feature type="transmembrane region" description="Helical" evidence="7">
    <location>
        <begin position="229"/>
        <end position="249"/>
    </location>
</feature>
<name>A0A1E5GGQ2_9ENTE</name>
<feature type="domain" description="Threonine/serine exporter-like N-terminal" evidence="8">
    <location>
        <begin position="9"/>
        <end position="248"/>
    </location>
</feature>
<comment type="similarity">
    <text evidence="6">Belongs to the ThrE exporter (TC 2.A.79) family.</text>
</comment>
<protein>
    <recommendedName>
        <fullName evidence="8">Threonine/serine exporter-like N-terminal domain-containing protein</fullName>
    </recommendedName>
</protein>
<dbReference type="AlphaFoldDB" id="A0A1E5GGQ2"/>
<gene>
    <name evidence="9" type="ORF">BCR21_06625</name>
</gene>
<keyword evidence="3 7" id="KW-0812">Transmembrane</keyword>
<accession>A0A1E5GGQ2</accession>
<comment type="caution">
    <text evidence="9">The sequence shown here is derived from an EMBL/GenBank/DDBJ whole genome shotgun (WGS) entry which is preliminary data.</text>
</comment>
<dbReference type="STRING" id="903984.BCR21_06625"/>
<dbReference type="PANTHER" id="PTHR34390:SF2">
    <property type="entry name" value="SUCCINATE TRANSPORTER SUBUNIT YJJP-RELATED"/>
    <property type="match status" value="1"/>
</dbReference>
<evidence type="ECO:0000313" key="10">
    <source>
        <dbReference type="Proteomes" id="UP000094068"/>
    </source>
</evidence>
<feature type="transmembrane region" description="Helical" evidence="7">
    <location>
        <begin position="144"/>
        <end position="163"/>
    </location>
</feature>
<dbReference type="Pfam" id="PF06738">
    <property type="entry name" value="ThrE"/>
    <property type="match status" value="1"/>
</dbReference>
<dbReference type="PANTHER" id="PTHR34390">
    <property type="entry name" value="UPF0442 PROTEIN YJJB-RELATED"/>
    <property type="match status" value="1"/>
</dbReference>
<dbReference type="RefSeq" id="WP_069645757.1">
    <property type="nucleotide sequence ID" value="NZ_MIJZ01000012.1"/>
</dbReference>
<feature type="transmembrane region" description="Helical" evidence="7">
    <location>
        <begin position="119"/>
        <end position="138"/>
    </location>
</feature>
<evidence type="ECO:0000256" key="7">
    <source>
        <dbReference type="SAM" id="Phobius"/>
    </source>
</evidence>
<proteinExistence type="inferred from homology"/>
<evidence type="ECO:0000259" key="8">
    <source>
        <dbReference type="Pfam" id="PF06738"/>
    </source>
</evidence>
<dbReference type="GO" id="GO:0005886">
    <property type="term" value="C:plasma membrane"/>
    <property type="evidence" value="ECO:0007669"/>
    <property type="project" value="UniProtKB-SubCell"/>
</dbReference>
<evidence type="ECO:0000256" key="2">
    <source>
        <dbReference type="ARBA" id="ARBA00022475"/>
    </source>
</evidence>
<evidence type="ECO:0000256" key="3">
    <source>
        <dbReference type="ARBA" id="ARBA00022692"/>
    </source>
</evidence>
<dbReference type="InterPro" id="IPR050539">
    <property type="entry name" value="ThrE_Dicarb/AminoAcid_Exp"/>
</dbReference>
<evidence type="ECO:0000256" key="6">
    <source>
        <dbReference type="ARBA" id="ARBA00034125"/>
    </source>
</evidence>
<dbReference type="GO" id="GO:0015744">
    <property type="term" value="P:succinate transport"/>
    <property type="evidence" value="ECO:0007669"/>
    <property type="project" value="TreeGrafter"/>
</dbReference>
<sequence>MDEKEKFDLIFDIGKAMLENGAEVSRIESTIAHLANSLELEGFNAFVSIDRIFLTCSTIDQPDKARVSYVPISPVSLGRIDRLNSLSRNISEKVITLYDAKVQLKEIKTEHFSSTKKKFVAYVLGSASFCYILGGTLIDSLSALLLGAIIGLYTLFVLDRLTISHIIKNVTSSFIVSVVACFMVKKFPHLNLVSLISGGIITLLPGVAISNGIRYLFDENYSSGWSQILNSLITALCVSIGVGIALKLFN</sequence>
<keyword evidence="2" id="KW-1003">Cell membrane</keyword>
<comment type="subcellular location">
    <subcellularLocation>
        <location evidence="1">Cell membrane</location>
        <topology evidence="1">Multi-pass membrane protein</topology>
    </subcellularLocation>
</comment>
<evidence type="ECO:0000256" key="1">
    <source>
        <dbReference type="ARBA" id="ARBA00004651"/>
    </source>
</evidence>
<dbReference type="Proteomes" id="UP000094068">
    <property type="component" value="Unassembled WGS sequence"/>
</dbReference>
<dbReference type="EMBL" id="MIJZ01000012">
    <property type="protein sequence ID" value="OEG11904.1"/>
    <property type="molecule type" value="Genomic_DNA"/>
</dbReference>
<dbReference type="GO" id="GO:0022857">
    <property type="term" value="F:transmembrane transporter activity"/>
    <property type="evidence" value="ECO:0007669"/>
    <property type="project" value="InterPro"/>
</dbReference>
<evidence type="ECO:0000256" key="5">
    <source>
        <dbReference type="ARBA" id="ARBA00023136"/>
    </source>
</evidence>
<keyword evidence="10" id="KW-1185">Reference proteome</keyword>
<reference evidence="10" key="1">
    <citation type="submission" date="2016-09" db="EMBL/GenBank/DDBJ databases">
        <authorList>
            <person name="Gulvik C.A."/>
        </authorList>
    </citation>
    <scope>NUCLEOTIDE SEQUENCE [LARGE SCALE GENOMIC DNA]</scope>
    <source>
        <strain evidence="10">DSM 23328</strain>
    </source>
</reference>
<keyword evidence="4 7" id="KW-1133">Transmembrane helix</keyword>
<feature type="transmembrane region" description="Helical" evidence="7">
    <location>
        <begin position="193"/>
        <end position="217"/>
    </location>
</feature>
<organism evidence="9 10">
    <name type="scientific">Enterococcus ureasiticus</name>
    <dbReference type="NCBI Taxonomy" id="903984"/>
    <lineage>
        <taxon>Bacteria</taxon>
        <taxon>Bacillati</taxon>
        <taxon>Bacillota</taxon>
        <taxon>Bacilli</taxon>
        <taxon>Lactobacillales</taxon>
        <taxon>Enterococcaceae</taxon>
        <taxon>Enterococcus</taxon>
    </lineage>
</organism>
<evidence type="ECO:0000313" key="9">
    <source>
        <dbReference type="EMBL" id="OEG11904.1"/>
    </source>
</evidence>
<keyword evidence="5 7" id="KW-0472">Membrane</keyword>
<evidence type="ECO:0000256" key="4">
    <source>
        <dbReference type="ARBA" id="ARBA00022989"/>
    </source>
</evidence>